<reference evidence="1 2" key="1">
    <citation type="submission" date="2014-04" db="EMBL/GenBank/DDBJ databases">
        <authorList>
            <consortium name="DOE Joint Genome Institute"/>
            <person name="Kuo A."/>
            <person name="Kohler A."/>
            <person name="Nagy L.G."/>
            <person name="Floudas D."/>
            <person name="Copeland A."/>
            <person name="Barry K.W."/>
            <person name="Cichocki N."/>
            <person name="Veneault-Fourrey C."/>
            <person name="LaButti K."/>
            <person name="Lindquist E.A."/>
            <person name="Lipzen A."/>
            <person name="Lundell T."/>
            <person name="Morin E."/>
            <person name="Murat C."/>
            <person name="Sun H."/>
            <person name="Tunlid A."/>
            <person name="Henrissat B."/>
            <person name="Grigoriev I.V."/>
            <person name="Hibbett D.S."/>
            <person name="Martin F."/>
            <person name="Nordberg H.P."/>
            <person name="Cantor M.N."/>
            <person name="Hua S.X."/>
        </authorList>
    </citation>
    <scope>NUCLEOTIDE SEQUENCE [LARGE SCALE GENOMIC DNA]</scope>
    <source>
        <strain evidence="1 2">LaAM-08-1</strain>
    </source>
</reference>
<dbReference type="EMBL" id="KN838666">
    <property type="protein sequence ID" value="KIJ98545.1"/>
    <property type="molecule type" value="Genomic_DNA"/>
</dbReference>
<reference evidence="2" key="2">
    <citation type="submission" date="2015-01" db="EMBL/GenBank/DDBJ databases">
        <title>Evolutionary Origins and Diversification of the Mycorrhizal Mutualists.</title>
        <authorList>
            <consortium name="DOE Joint Genome Institute"/>
            <consortium name="Mycorrhizal Genomics Consortium"/>
            <person name="Kohler A."/>
            <person name="Kuo A."/>
            <person name="Nagy L.G."/>
            <person name="Floudas D."/>
            <person name="Copeland A."/>
            <person name="Barry K.W."/>
            <person name="Cichocki N."/>
            <person name="Veneault-Fourrey C."/>
            <person name="LaButti K."/>
            <person name="Lindquist E.A."/>
            <person name="Lipzen A."/>
            <person name="Lundell T."/>
            <person name="Morin E."/>
            <person name="Murat C."/>
            <person name="Riley R."/>
            <person name="Ohm R."/>
            <person name="Sun H."/>
            <person name="Tunlid A."/>
            <person name="Henrissat B."/>
            <person name="Grigoriev I.V."/>
            <person name="Hibbett D.S."/>
            <person name="Martin F."/>
        </authorList>
    </citation>
    <scope>NUCLEOTIDE SEQUENCE [LARGE SCALE GENOMIC DNA]</scope>
    <source>
        <strain evidence="2">LaAM-08-1</strain>
    </source>
</reference>
<sequence>MAIFRGCGSDWYHEGELPLYGFAKERSDGGAGGDARLLSAINVMSGPVGVSQIFWTFEEYRITSMPHHFLRNEHGNPHVEGHRRAHHPHLRGEAHPHAQHWHHVQVRGRLHQLREHLHQLRGHFHQLPVHDALSRARGQPRLVGPISLILAVGICVLTAGTTEIGYHGGRFYIKKITDSGKDSLKLNLSWTHGNDWRSQFDIMIQRSTYPREYD</sequence>
<dbReference type="Proteomes" id="UP000054477">
    <property type="component" value="Unassembled WGS sequence"/>
</dbReference>
<accession>A0A0C9X097</accession>
<evidence type="ECO:0000313" key="1">
    <source>
        <dbReference type="EMBL" id="KIJ98545.1"/>
    </source>
</evidence>
<keyword evidence="2" id="KW-1185">Reference proteome</keyword>
<evidence type="ECO:0000313" key="2">
    <source>
        <dbReference type="Proteomes" id="UP000054477"/>
    </source>
</evidence>
<proteinExistence type="predicted"/>
<dbReference type="AlphaFoldDB" id="A0A0C9X097"/>
<gene>
    <name evidence="1" type="ORF">K443DRAFT_123581</name>
</gene>
<protein>
    <submittedName>
        <fullName evidence="1">Uncharacterized protein</fullName>
    </submittedName>
</protein>
<dbReference type="HOGENOM" id="CLU_1289097_0_0_1"/>
<organism evidence="1 2">
    <name type="scientific">Laccaria amethystina LaAM-08-1</name>
    <dbReference type="NCBI Taxonomy" id="1095629"/>
    <lineage>
        <taxon>Eukaryota</taxon>
        <taxon>Fungi</taxon>
        <taxon>Dikarya</taxon>
        <taxon>Basidiomycota</taxon>
        <taxon>Agaricomycotina</taxon>
        <taxon>Agaricomycetes</taxon>
        <taxon>Agaricomycetidae</taxon>
        <taxon>Agaricales</taxon>
        <taxon>Agaricineae</taxon>
        <taxon>Hydnangiaceae</taxon>
        <taxon>Laccaria</taxon>
    </lineage>
</organism>
<name>A0A0C9X097_9AGAR</name>